<dbReference type="Pfam" id="PF00702">
    <property type="entry name" value="Hydrolase"/>
    <property type="match status" value="1"/>
</dbReference>
<dbReference type="GO" id="GO:0043874">
    <property type="term" value="F:acireductone synthase activity"/>
    <property type="evidence" value="ECO:0007669"/>
    <property type="project" value="UniProtKB-EC"/>
</dbReference>
<evidence type="ECO:0000256" key="4">
    <source>
        <dbReference type="HAMAP-Rule" id="MF_01681"/>
    </source>
</evidence>
<dbReference type="EC" id="3.1.3.77" evidence="4"/>
<dbReference type="InterPro" id="IPR023214">
    <property type="entry name" value="HAD_sf"/>
</dbReference>
<dbReference type="InterPro" id="IPR006439">
    <property type="entry name" value="HAD-SF_hydro_IA"/>
</dbReference>
<dbReference type="EMBL" id="LHZA01000154">
    <property type="protein sequence ID" value="KXU92315.1"/>
    <property type="molecule type" value="Genomic_DNA"/>
</dbReference>
<dbReference type="SFLD" id="SFLDF00044">
    <property type="entry name" value="enolase-phosphatase"/>
    <property type="match status" value="1"/>
</dbReference>
<dbReference type="RefSeq" id="WP_062250570.1">
    <property type="nucleotide sequence ID" value="NZ_LHZA01000154.1"/>
</dbReference>
<dbReference type="Gene3D" id="3.40.50.1000">
    <property type="entry name" value="HAD superfamily/HAD-like"/>
    <property type="match status" value="1"/>
</dbReference>
<dbReference type="GO" id="GO:0043715">
    <property type="term" value="F:2,3-diketo-5-methylthiopentyl-1-phosphate enolase activity"/>
    <property type="evidence" value="ECO:0007669"/>
    <property type="project" value="UniProtKB-UniRule"/>
</dbReference>
<dbReference type="InterPro" id="IPR036412">
    <property type="entry name" value="HAD-like_sf"/>
</dbReference>
<dbReference type="PANTHER" id="PTHR20371">
    <property type="entry name" value="ENOLASE-PHOSPHATASE E1"/>
    <property type="match status" value="1"/>
</dbReference>
<dbReference type="SFLD" id="SFLDG01133">
    <property type="entry name" value="C1.5.4:_Enolase-phosphatase_Li"/>
    <property type="match status" value="1"/>
</dbReference>
<comment type="subunit">
    <text evidence="4">Monomer.</text>
</comment>
<organism evidence="5 6">
    <name type="scientific">Acetobacter cerevisiae</name>
    <dbReference type="NCBI Taxonomy" id="178900"/>
    <lineage>
        <taxon>Bacteria</taxon>
        <taxon>Pseudomonadati</taxon>
        <taxon>Pseudomonadota</taxon>
        <taxon>Alphaproteobacteria</taxon>
        <taxon>Acetobacterales</taxon>
        <taxon>Acetobacteraceae</taxon>
        <taxon>Acetobacter</taxon>
    </lineage>
</organism>
<reference evidence="5 6" key="1">
    <citation type="submission" date="2015-06" db="EMBL/GenBank/DDBJ databases">
        <title>Improved classification and identification of acetic acid bacteria using matrix-assisted laser desorption/ionization time-of-flight mass spectrometry; Gluconobacter nephelii and Gluconobacter uchimurae are later heterotypic synonyms of Gluconobacter japonicus and Gluconobacter oxydans, respectively.</title>
        <authorList>
            <person name="Li L."/>
            <person name="Cleenwerck I."/>
            <person name="De Vuyst L."/>
            <person name="Vandamme P."/>
        </authorList>
    </citation>
    <scope>NUCLEOTIDE SEQUENCE [LARGE SCALE GENOMIC DNA]</scope>
    <source>
        <strain evidence="5 6">LMG 1625</strain>
    </source>
</reference>
<dbReference type="Proteomes" id="UP000075473">
    <property type="component" value="Unassembled WGS sequence"/>
</dbReference>
<dbReference type="InterPro" id="IPR023943">
    <property type="entry name" value="Enolase-ppase_E1"/>
</dbReference>
<dbReference type="UniPathway" id="UPA00904">
    <property type="reaction ID" value="UER00876"/>
</dbReference>
<comment type="pathway">
    <text evidence="4">Amino-acid biosynthesis; L-methionine biosynthesis via salvage pathway; L-methionine from S-methyl-5-thio-alpha-D-ribose 1-phosphate: step 4/6.</text>
</comment>
<comment type="cofactor">
    <cofactor evidence="4">
        <name>Mg(2+)</name>
        <dbReference type="ChEBI" id="CHEBI:18420"/>
    </cofactor>
    <text evidence="4">Binds 1 Mg(2+) ion per subunit.</text>
</comment>
<accession>A0A149Q4N6</accession>
<dbReference type="GO" id="GO:0043716">
    <property type="term" value="F:2-hydroxy-3-keto-5-methylthiopentenyl-1-phosphate phosphatase activity"/>
    <property type="evidence" value="ECO:0007669"/>
    <property type="project" value="UniProtKB-UniRule"/>
</dbReference>
<evidence type="ECO:0000256" key="2">
    <source>
        <dbReference type="ARBA" id="ARBA00022801"/>
    </source>
</evidence>
<protein>
    <recommendedName>
        <fullName evidence="4">Enolase-phosphatase E1</fullName>
        <ecNumber evidence="4">3.1.3.77</ecNumber>
    </recommendedName>
    <alternativeName>
        <fullName evidence="4">2,3-diketo-5-methylthio-1-phosphopentane phosphatase</fullName>
    </alternativeName>
</protein>
<keyword evidence="1 4" id="KW-0028">Amino-acid biosynthesis</keyword>
<dbReference type="PATRIC" id="fig|178900.5.peg.1374"/>
<keyword evidence="2 4" id="KW-0378">Hydrolase</keyword>
<dbReference type="GO" id="GO:0000287">
    <property type="term" value="F:magnesium ion binding"/>
    <property type="evidence" value="ECO:0007669"/>
    <property type="project" value="UniProtKB-UniRule"/>
</dbReference>
<evidence type="ECO:0000313" key="6">
    <source>
        <dbReference type="Proteomes" id="UP000075473"/>
    </source>
</evidence>
<keyword evidence="3 4" id="KW-0486">Methionine biosynthesis</keyword>
<keyword evidence="4" id="KW-0479">Metal-binding</keyword>
<comment type="catalytic activity">
    <reaction evidence="4">
        <text>5-methylsulfanyl-2,3-dioxopentyl phosphate + H2O = 1,2-dihydroxy-5-(methylsulfanyl)pent-1-en-3-one + phosphate</text>
        <dbReference type="Rhea" id="RHEA:21700"/>
        <dbReference type="ChEBI" id="CHEBI:15377"/>
        <dbReference type="ChEBI" id="CHEBI:43474"/>
        <dbReference type="ChEBI" id="CHEBI:49252"/>
        <dbReference type="ChEBI" id="CHEBI:58828"/>
        <dbReference type="EC" id="3.1.3.77"/>
    </reaction>
</comment>
<dbReference type="SUPFAM" id="SSF56784">
    <property type="entry name" value="HAD-like"/>
    <property type="match status" value="1"/>
</dbReference>
<gene>
    <name evidence="4" type="primary">mtnC</name>
    <name evidence="5" type="ORF">AD928_11100</name>
</gene>
<dbReference type="AlphaFoldDB" id="A0A149Q4N6"/>
<dbReference type="Gene3D" id="1.10.720.60">
    <property type="match status" value="1"/>
</dbReference>
<dbReference type="PANTHER" id="PTHR20371:SF1">
    <property type="entry name" value="ENOLASE-PHOSPHATASE E1"/>
    <property type="match status" value="1"/>
</dbReference>
<dbReference type="SFLD" id="SFLDS00003">
    <property type="entry name" value="Haloacid_Dehalogenase"/>
    <property type="match status" value="1"/>
</dbReference>
<dbReference type="SFLD" id="SFLDG01129">
    <property type="entry name" value="C1.5:_HAD__Beta-PGM__Phosphata"/>
    <property type="match status" value="1"/>
</dbReference>
<dbReference type="GO" id="GO:0019509">
    <property type="term" value="P:L-methionine salvage from methylthioadenosine"/>
    <property type="evidence" value="ECO:0007669"/>
    <property type="project" value="UniProtKB-UniRule"/>
</dbReference>
<proteinExistence type="inferred from homology"/>
<comment type="function">
    <text evidence="4">Bifunctional enzyme that catalyzes the enolization of 2,3-diketo-5-methylthiopentyl-1-phosphate (DK-MTP-1-P) into the intermediate 2-hydroxy-3-keto-5-methylthiopentenyl-1-phosphate (HK-MTPenyl-1-P), which is then dephosphorylated to form the acireductone 1,2-dihydroxy-3-keto-5-methylthiopentene (DHK-MTPene).</text>
</comment>
<evidence type="ECO:0000256" key="3">
    <source>
        <dbReference type="ARBA" id="ARBA00023167"/>
    </source>
</evidence>
<sequence length="238" mass="25790">MSSVSHTPRVVLLDIEGTTAPVSFVHQVLFPYARTHLPKLVAEQAHDPVVHEQLEEIARLAPGVPPMEQLTRWMDEDAKVGPLKALQGIVWGQGYQRGELIASLYPDVVPALEAWSRAGVTLAVYSSGSEPAQKLIYGHTQQGDVTPLFSRFFDLRVGGKKDAKSYRNILLETGWKPEDVLFLSDVTAELDAAADAGLQVCQIVRPDDGTVAGKRHPVAATLPDAARLFGLPGAEPQA</sequence>
<dbReference type="PRINTS" id="PR00413">
    <property type="entry name" value="HADHALOGNASE"/>
</dbReference>
<comment type="caution">
    <text evidence="5">The sequence shown here is derived from an EMBL/GenBank/DDBJ whole genome shotgun (WGS) entry which is preliminary data.</text>
</comment>
<dbReference type="NCBIfam" id="TIGR01691">
    <property type="entry name" value="enolase-ppase"/>
    <property type="match status" value="1"/>
</dbReference>
<comment type="pathway">
    <text evidence="4">Amino-acid biosynthesis; L-methionine biosynthesis via salvage pathway; L-methionine from S-methyl-5-thio-alpha-D-ribose 1-phosphate: step 3/6.</text>
</comment>
<comment type="similarity">
    <text evidence="4">Belongs to the HAD-like hydrolase superfamily. MasA/MtnC family.</text>
</comment>
<dbReference type="HAMAP" id="MF_01681">
    <property type="entry name" value="Salvage_MtnC"/>
    <property type="match status" value="1"/>
</dbReference>
<evidence type="ECO:0000313" key="5">
    <source>
        <dbReference type="EMBL" id="KXU92315.1"/>
    </source>
</evidence>
<evidence type="ECO:0000256" key="1">
    <source>
        <dbReference type="ARBA" id="ARBA00022605"/>
    </source>
</evidence>
<dbReference type="CDD" id="cd01629">
    <property type="entry name" value="HAD_EP"/>
    <property type="match status" value="1"/>
</dbReference>
<name>A0A149Q4N6_9PROT</name>
<keyword evidence="4" id="KW-0460">Magnesium</keyword>